<comment type="caution">
    <text evidence="1">The sequence shown here is derived from an EMBL/GenBank/DDBJ whole genome shotgun (WGS) entry which is preliminary data.</text>
</comment>
<reference evidence="1 2" key="1">
    <citation type="journal article" date="2018" name="Nat. Genet.">
        <title>The Rosa genome provides new insights in the design of modern roses.</title>
        <authorList>
            <person name="Bendahmane M."/>
        </authorList>
    </citation>
    <scope>NUCLEOTIDE SEQUENCE [LARGE SCALE GENOMIC DNA]</scope>
    <source>
        <strain evidence="2">cv. Old Blush</strain>
    </source>
</reference>
<dbReference type="EMBL" id="PDCK01000041">
    <property type="protein sequence ID" value="PRQ44078.1"/>
    <property type="molecule type" value="Genomic_DNA"/>
</dbReference>
<sequence>MLLNLLGPATCDIQIGKLALLRQIFKWWILKVKDSYAMESDSKLDSYSTQIGDRHNFVKMCLGFSCLDNFDNSKLTDTDGCQLGNLTRA</sequence>
<evidence type="ECO:0000313" key="2">
    <source>
        <dbReference type="Proteomes" id="UP000238479"/>
    </source>
</evidence>
<protein>
    <submittedName>
        <fullName evidence="1">Uncharacterized protein</fullName>
    </submittedName>
</protein>
<organism evidence="1 2">
    <name type="scientific">Rosa chinensis</name>
    <name type="common">China rose</name>
    <dbReference type="NCBI Taxonomy" id="74649"/>
    <lineage>
        <taxon>Eukaryota</taxon>
        <taxon>Viridiplantae</taxon>
        <taxon>Streptophyta</taxon>
        <taxon>Embryophyta</taxon>
        <taxon>Tracheophyta</taxon>
        <taxon>Spermatophyta</taxon>
        <taxon>Magnoliopsida</taxon>
        <taxon>eudicotyledons</taxon>
        <taxon>Gunneridae</taxon>
        <taxon>Pentapetalae</taxon>
        <taxon>rosids</taxon>
        <taxon>fabids</taxon>
        <taxon>Rosales</taxon>
        <taxon>Rosaceae</taxon>
        <taxon>Rosoideae</taxon>
        <taxon>Rosoideae incertae sedis</taxon>
        <taxon>Rosa</taxon>
    </lineage>
</organism>
<gene>
    <name evidence="1" type="ORF">RchiOBHm_Chr3g0475271</name>
</gene>
<dbReference type="AlphaFoldDB" id="A0A2P6RCB6"/>
<dbReference type="Proteomes" id="UP000238479">
    <property type="component" value="Chromosome 3"/>
</dbReference>
<evidence type="ECO:0000313" key="1">
    <source>
        <dbReference type="EMBL" id="PRQ44078.1"/>
    </source>
</evidence>
<accession>A0A2P6RCB6</accession>
<keyword evidence="2" id="KW-1185">Reference proteome</keyword>
<name>A0A2P6RCB6_ROSCH</name>
<proteinExistence type="predicted"/>
<dbReference type="Gramene" id="PRQ44078">
    <property type="protein sequence ID" value="PRQ44078"/>
    <property type="gene ID" value="RchiOBHm_Chr3g0475271"/>
</dbReference>